<feature type="non-terminal residue" evidence="2">
    <location>
        <position position="84"/>
    </location>
</feature>
<feature type="transmembrane region" description="Helical" evidence="1">
    <location>
        <begin position="20"/>
        <end position="43"/>
    </location>
</feature>
<accession>S4NUS1</accession>
<proteinExistence type="predicted"/>
<dbReference type="EMBL" id="GAIX01010059">
    <property type="protein sequence ID" value="JAA82501.1"/>
    <property type="molecule type" value="Transcribed_RNA"/>
</dbReference>
<organism evidence="2">
    <name type="scientific">Pararge aegeria</name>
    <name type="common">speckled wood butterfly</name>
    <dbReference type="NCBI Taxonomy" id="116150"/>
    <lineage>
        <taxon>Eukaryota</taxon>
        <taxon>Metazoa</taxon>
        <taxon>Ecdysozoa</taxon>
        <taxon>Arthropoda</taxon>
        <taxon>Hexapoda</taxon>
        <taxon>Insecta</taxon>
        <taxon>Pterygota</taxon>
        <taxon>Neoptera</taxon>
        <taxon>Endopterygota</taxon>
        <taxon>Lepidoptera</taxon>
        <taxon>Glossata</taxon>
        <taxon>Ditrysia</taxon>
        <taxon>Papilionoidea</taxon>
        <taxon>Nymphalidae</taxon>
        <taxon>Satyrinae</taxon>
        <taxon>Satyrini</taxon>
        <taxon>Parargina</taxon>
        <taxon>Pararge</taxon>
    </lineage>
</organism>
<reference evidence="2" key="2">
    <citation type="submission" date="2013-05" db="EMBL/GenBank/DDBJ databases">
        <authorList>
            <person name="Carter J.-M."/>
            <person name="Baker S.C."/>
            <person name="Pink R."/>
            <person name="Carter D.R.F."/>
            <person name="Collins A."/>
            <person name="Tomlin J."/>
            <person name="Gibbs M."/>
            <person name="Breuker C.J."/>
        </authorList>
    </citation>
    <scope>NUCLEOTIDE SEQUENCE</scope>
    <source>
        <tissue evidence="2">Ovary</tissue>
    </source>
</reference>
<name>S4NUS1_9NEOP</name>
<dbReference type="AlphaFoldDB" id="S4NUS1"/>
<reference evidence="2" key="1">
    <citation type="journal article" date="2013" name="BMC Genomics">
        <title>Unscrambling butterfly oogenesis.</title>
        <authorList>
            <person name="Carter J.M."/>
            <person name="Baker S.C."/>
            <person name="Pink R."/>
            <person name="Carter D.R."/>
            <person name="Collins A."/>
            <person name="Tomlin J."/>
            <person name="Gibbs M."/>
            <person name="Breuker C.J."/>
        </authorList>
    </citation>
    <scope>NUCLEOTIDE SEQUENCE</scope>
    <source>
        <tissue evidence="2">Ovary</tissue>
    </source>
</reference>
<evidence type="ECO:0000256" key="1">
    <source>
        <dbReference type="SAM" id="Phobius"/>
    </source>
</evidence>
<keyword evidence="1" id="KW-0812">Transmembrane</keyword>
<evidence type="ECO:0000313" key="2">
    <source>
        <dbReference type="EMBL" id="JAA82501.1"/>
    </source>
</evidence>
<keyword evidence="1" id="KW-1133">Transmembrane helix</keyword>
<keyword evidence="1" id="KW-0472">Membrane</keyword>
<protein>
    <submittedName>
        <fullName evidence="2">Uncharacterized protein</fullName>
    </submittedName>
</protein>
<sequence>MSVGLQKEYLCENHLCHRGQILALLTVSYTFVGILFGLLFLNVRVLSVMSNRLVFAPLCLPWVRAHCPRCCCRAARNTAFAVDV</sequence>